<gene>
    <name evidence="1" type="ordered locus">Swol_2076</name>
</gene>
<evidence type="ECO:0000313" key="2">
    <source>
        <dbReference type="Proteomes" id="UP000001968"/>
    </source>
</evidence>
<evidence type="ECO:0000313" key="1">
    <source>
        <dbReference type="EMBL" id="ABI69369.1"/>
    </source>
</evidence>
<dbReference type="STRING" id="335541.Swol_2076"/>
<organism evidence="1 2">
    <name type="scientific">Syntrophomonas wolfei subsp. wolfei (strain DSM 2245B / Goettingen)</name>
    <dbReference type="NCBI Taxonomy" id="335541"/>
    <lineage>
        <taxon>Bacteria</taxon>
        <taxon>Bacillati</taxon>
        <taxon>Bacillota</taxon>
        <taxon>Clostridia</taxon>
        <taxon>Eubacteriales</taxon>
        <taxon>Syntrophomonadaceae</taxon>
        <taxon>Syntrophomonas</taxon>
    </lineage>
</organism>
<dbReference type="InterPro" id="IPR052026">
    <property type="entry name" value="ExeA_AAA_ATPase_DNA-bind"/>
</dbReference>
<dbReference type="PANTHER" id="PTHR35894:SF1">
    <property type="entry name" value="PHOSPHORIBULOKINASE _ URIDINE KINASE FAMILY"/>
    <property type="match status" value="1"/>
</dbReference>
<sequence length="83" mass="9378">MQCKLHYLDRAEVGEYIKTHLAYAGADHDIFSDNAVDEIFKFSSGAARMVNKVCTHCLIYGAQNNRNIIDDHMVKFVVQGELS</sequence>
<name>Q0AV85_SYNWW</name>
<dbReference type="eggNOG" id="COG3267">
    <property type="taxonomic scope" value="Bacteria"/>
</dbReference>
<dbReference type="SUPFAM" id="SSF52540">
    <property type="entry name" value="P-loop containing nucleoside triphosphate hydrolases"/>
    <property type="match status" value="1"/>
</dbReference>
<dbReference type="Proteomes" id="UP000001968">
    <property type="component" value="Chromosome"/>
</dbReference>
<dbReference type="AlphaFoldDB" id="Q0AV85"/>
<accession>Q0AV85</accession>
<reference evidence="2" key="1">
    <citation type="journal article" date="2010" name="Environ. Microbiol.">
        <title>The genome of Syntrophomonas wolfei: new insights into syntrophic metabolism and biohydrogen production.</title>
        <authorList>
            <person name="Sieber J.R."/>
            <person name="Sims D.R."/>
            <person name="Han C."/>
            <person name="Kim E."/>
            <person name="Lykidis A."/>
            <person name="Lapidus A.L."/>
            <person name="McDonnald E."/>
            <person name="Rohlin L."/>
            <person name="Culley D.E."/>
            <person name="Gunsalus R."/>
            <person name="McInerney M.J."/>
        </authorList>
    </citation>
    <scope>NUCLEOTIDE SEQUENCE [LARGE SCALE GENOMIC DNA]</scope>
    <source>
        <strain evidence="2">DSM 2245B / Goettingen</strain>
    </source>
</reference>
<dbReference type="InterPro" id="IPR027417">
    <property type="entry name" value="P-loop_NTPase"/>
</dbReference>
<dbReference type="EMBL" id="CP000448">
    <property type="protein sequence ID" value="ABI69369.1"/>
    <property type="molecule type" value="Genomic_DNA"/>
</dbReference>
<dbReference type="PANTHER" id="PTHR35894">
    <property type="entry name" value="GENERAL SECRETION PATHWAY PROTEIN A-RELATED"/>
    <property type="match status" value="1"/>
</dbReference>
<dbReference type="HOGENOM" id="CLU_2541436_0_0_9"/>
<proteinExistence type="predicted"/>
<keyword evidence="2" id="KW-1185">Reference proteome</keyword>
<dbReference type="KEGG" id="swo:Swol_2076"/>
<protein>
    <submittedName>
        <fullName evidence="1">General secretion pathway domain protein</fullName>
    </submittedName>
</protein>